<dbReference type="InterPro" id="IPR008929">
    <property type="entry name" value="Chondroitin_lyas"/>
</dbReference>
<evidence type="ECO:0000256" key="3">
    <source>
        <dbReference type="SAM" id="SignalP"/>
    </source>
</evidence>
<name>A0ABV8PTD1_9BACT</name>
<accession>A0ABV8PTD1</accession>
<dbReference type="Proteomes" id="UP001595906">
    <property type="component" value="Unassembled WGS sequence"/>
</dbReference>
<dbReference type="InterPro" id="IPR008397">
    <property type="entry name" value="Alginate_lyase_dom"/>
</dbReference>
<evidence type="ECO:0000313" key="6">
    <source>
        <dbReference type="Proteomes" id="UP001595906"/>
    </source>
</evidence>
<keyword evidence="2 5" id="KW-0456">Lyase</keyword>
<evidence type="ECO:0000259" key="4">
    <source>
        <dbReference type="Pfam" id="PF05426"/>
    </source>
</evidence>
<dbReference type="Gene3D" id="1.50.10.100">
    <property type="entry name" value="Chondroitin AC/alginate lyase"/>
    <property type="match status" value="1"/>
</dbReference>
<feature type="domain" description="Alginate lyase" evidence="4">
    <location>
        <begin position="50"/>
        <end position="326"/>
    </location>
</feature>
<sequence>MLKPFLTALFLFASFIAKCTNGKYDSLKIVLAKTILTKANAYLKEKPITITADHATRSEGNVHDFYSEGDYWWPNPNDLNSAYIQKDGLTNPNNFIAHRKAMIRFSDIVGTLASAYIITKNERYVTQAFKHLNAWFVDTTTLMNPSLLYAQAIKGKATGRSIGVIDMIQMMEVAQGVRVMERAKSVHKKDVQIIKNWFSQYLKWVTTHAYGVEERAAKNNHGTCWVMQVAVFAKLVGNDSLLNDCSNRFKDELLPNQMAVDGSFPLELKRTKPYGYSLFNVDAMATICQVLSTPQNDLWCYKLSNGKCMQDAINFMYQYVANKEAWPYPKDVMYWGEWPIAQPFLVFGAYHFNNNQWFKVWQGLNHFPDNEEVIRNVPIRNPLLWVQ</sequence>
<keyword evidence="1 3" id="KW-0732">Signal</keyword>
<gene>
    <name evidence="5" type="ORF">ACFOW1_05695</name>
</gene>
<feature type="chain" id="PRO_5046477581" evidence="3">
    <location>
        <begin position="20"/>
        <end position="387"/>
    </location>
</feature>
<keyword evidence="6" id="KW-1185">Reference proteome</keyword>
<protein>
    <submittedName>
        <fullName evidence="5">Alginate lyase family protein</fullName>
    </submittedName>
</protein>
<organism evidence="5 6">
    <name type="scientific">Parasediminibacterium paludis</name>
    <dbReference type="NCBI Taxonomy" id="908966"/>
    <lineage>
        <taxon>Bacteria</taxon>
        <taxon>Pseudomonadati</taxon>
        <taxon>Bacteroidota</taxon>
        <taxon>Chitinophagia</taxon>
        <taxon>Chitinophagales</taxon>
        <taxon>Chitinophagaceae</taxon>
        <taxon>Parasediminibacterium</taxon>
    </lineage>
</organism>
<dbReference type="RefSeq" id="WP_379012799.1">
    <property type="nucleotide sequence ID" value="NZ_JBHSDC010000003.1"/>
</dbReference>
<evidence type="ECO:0000256" key="1">
    <source>
        <dbReference type="ARBA" id="ARBA00022729"/>
    </source>
</evidence>
<evidence type="ECO:0000256" key="2">
    <source>
        <dbReference type="ARBA" id="ARBA00023239"/>
    </source>
</evidence>
<dbReference type="SUPFAM" id="SSF48230">
    <property type="entry name" value="Chondroitin AC/alginate lyase"/>
    <property type="match status" value="1"/>
</dbReference>
<reference evidence="6" key="1">
    <citation type="journal article" date="2019" name="Int. J. Syst. Evol. Microbiol.">
        <title>The Global Catalogue of Microorganisms (GCM) 10K type strain sequencing project: providing services to taxonomists for standard genome sequencing and annotation.</title>
        <authorList>
            <consortium name="The Broad Institute Genomics Platform"/>
            <consortium name="The Broad Institute Genome Sequencing Center for Infectious Disease"/>
            <person name="Wu L."/>
            <person name="Ma J."/>
        </authorList>
    </citation>
    <scope>NUCLEOTIDE SEQUENCE [LARGE SCALE GENOMIC DNA]</scope>
    <source>
        <strain evidence="6">CECT 8010</strain>
    </source>
</reference>
<dbReference type="EMBL" id="JBHSDC010000003">
    <property type="protein sequence ID" value="MFC4231373.1"/>
    <property type="molecule type" value="Genomic_DNA"/>
</dbReference>
<feature type="signal peptide" evidence="3">
    <location>
        <begin position="1"/>
        <end position="19"/>
    </location>
</feature>
<dbReference type="GO" id="GO:0016829">
    <property type="term" value="F:lyase activity"/>
    <property type="evidence" value="ECO:0007669"/>
    <property type="project" value="UniProtKB-KW"/>
</dbReference>
<comment type="caution">
    <text evidence="5">The sequence shown here is derived from an EMBL/GenBank/DDBJ whole genome shotgun (WGS) entry which is preliminary data.</text>
</comment>
<proteinExistence type="predicted"/>
<evidence type="ECO:0000313" key="5">
    <source>
        <dbReference type="EMBL" id="MFC4231373.1"/>
    </source>
</evidence>
<dbReference type="Pfam" id="PF05426">
    <property type="entry name" value="Alginate_lyase"/>
    <property type="match status" value="1"/>
</dbReference>